<gene>
    <name evidence="7" type="primary">SNF5</name>
    <name evidence="7" type="ORF">MFIFM68171_10398</name>
</gene>
<evidence type="ECO:0000256" key="5">
    <source>
        <dbReference type="ARBA" id="ARBA00023242"/>
    </source>
</evidence>
<feature type="compositionally biased region" description="Low complexity" evidence="6">
    <location>
        <begin position="480"/>
        <end position="496"/>
    </location>
</feature>
<feature type="region of interest" description="Disordered" evidence="6">
    <location>
        <begin position="559"/>
        <end position="644"/>
    </location>
</feature>
<accession>A0ABQ0GR24</accession>
<feature type="region of interest" description="Disordered" evidence="6">
    <location>
        <begin position="383"/>
        <end position="415"/>
    </location>
</feature>
<feature type="compositionally biased region" description="Basic and acidic residues" evidence="6">
    <location>
        <begin position="515"/>
        <end position="536"/>
    </location>
</feature>
<evidence type="ECO:0000313" key="7">
    <source>
        <dbReference type="EMBL" id="GAB1320188.1"/>
    </source>
</evidence>
<dbReference type="Proteomes" id="UP001628179">
    <property type="component" value="Unassembled WGS sequence"/>
</dbReference>
<dbReference type="Pfam" id="PF04855">
    <property type="entry name" value="SNF5"/>
    <property type="match status" value="1"/>
</dbReference>
<dbReference type="InterPro" id="IPR006939">
    <property type="entry name" value="SNF5"/>
</dbReference>
<evidence type="ECO:0000256" key="2">
    <source>
        <dbReference type="ARBA" id="ARBA00010239"/>
    </source>
</evidence>
<comment type="similarity">
    <text evidence="2">Belongs to the SNF5 family.</text>
</comment>
<protein>
    <submittedName>
        <fullName evidence="7">SWI/SNF chromatin-remodeling complex subunit</fullName>
    </submittedName>
</protein>
<evidence type="ECO:0000313" key="8">
    <source>
        <dbReference type="Proteomes" id="UP001628179"/>
    </source>
</evidence>
<proteinExistence type="inferred from homology"/>
<keyword evidence="5" id="KW-0539">Nucleus</keyword>
<keyword evidence="8" id="KW-1185">Reference proteome</keyword>
<feature type="compositionally biased region" description="Basic and acidic residues" evidence="6">
    <location>
        <begin position="383"/>
        <end position="392"/>
    </location>
</feature>
<feature type="region of interest" description="Disordered" evidence="6">
    <location>
        <begin position="1"/>
        <end position="33"/>
    </location>
</feature>
<comment type="caution">
    <text evidence="7">The sequence shown here is derived from an EMBL/GenBank/DDBJ whole genome shotgun (WGS) entry which is preliminary data.</text>
</comment>
<dbReference type="RefSeq" id="XP_070921918.1">
    <property type="nucleotide sequence ID" value="XM_071065817.1"/>
</dbReference>
<keyword evidence="3" id="KW-0805">Transcription regulation</keyword>
<organism evidence="7 8">
    <name type="scientific">Madurella fahalii</name>
    <dbReference type="NCBI Taxonomy" id="1157608"/>
    <lineage>
        <taxon>Eukaryota</taxon>
        <taxon>Fungi</taxon>
        <taxon>Dikarya</taxon>
        <taxon>Ascomycota</taxon>
        <taxon>Pezizomycotina</taxon>
        <taxon>Sordariomycetes</taxon>
        <taxon>Sordariomycetidae</taxon>
        <taxon>Sordariales</taxon>
        <taxon>Sordariales incertae sedis</taxon>
        <taxon>Madurella</taxon>
    </lineage>
</organism>
<feature type="compositionally biased region" description="Acidic residues" evidence="6">
    <location>
        <begin position="460"/>
        <end position="470"/>
    </location>
</feature>
<feature type="region of interest" description="Disordered" evidence="6">
    <location>
        <begin position="515"/>
        <end position="537"/>
    </location>
</feature>
<dbReference type="PANTHER" id="PTHR10019">
    <property type="entry name" value="SNF5"/>
    <property type="match status" value="1"/>
</dbReference>
<feature type="region of interest" description="Disordered" evidence="6">
    <location>
        <begin position="136"/>
        <end position="155"/>
    </location>
</feature>
<evidence type="ECO:0000256" key="6">
    <source>
        <dbReference type="SAM" id="MobiDB-lite"/>
    </source>
</evidence>
<name>A0ABQ0GR24_9PEZI</name>
<feature type="compositionally biased region" description="Polar residues" evidence="6">
    <location>
        <begin position="559"/>
        <end position="576"/>
    </location>
</feature>
<sequence>MAASQVSAPSAAGGDGDGASSTATAPALGSTTATASAAAAAGSSKALTPQTDAVPAVPVRDKDALNRVIVDRFQTHDWIHSAALKEAQIRLEKDTKDMLARASDYRMYREHYANFPARLYGEGYRGYGNGYTENGTTTKLVYPSQRPRPGRRTTPALKFNKKDMKRQAEQHEELVPVRIDVDWDKIKLRDTFTFNLHERLVSVELFAAQLVEDMGLNPGVDKAVYEQVVQQMHEQLNDFYPFAYTEEDALDPELPYSAYKNDEMRILVKLNITIGAHTLVDQFEWEINNPMNSPEEFAAAMARDLSLSGEFTTAIAHCIREQAQLFTRSLYSVGHPFDGRPIEDPDLVAAFLPSPLPSVFRPQQQAKDYAPYLYENTEAELERTETMFSREQRRQKRSINRRGGPQLPDLKERQRTIRTSIVSSVLPGAAQNIEESRLFKRSLGGGLTGRGKRAARDGDLSDSEDSDDSVPDSPAMSQLQGTARTRGMRGAATAAAQRMANLGRSETPEAIIHHHETRTSRRFGREATREQTEEPQQHIVTLRVNPARLRKLMRDLRTRQTAVPASATPTLAHQRTPSVAPPGSMGPPPTTPSAANQHLPHPKPATNNNTPTPTSLQGQLGRVPAPPPGPNGVTPTQPSPPPPEWLLTALADLAKKFPNDSFEAIMRYCALNTETNAHVPLPLSDNGGGGIPPNIQFAWLPRIRCRDCPGKSYTAGPDTTVTNFEVHLRNKGHREKVQARVAKAGSGSGAGTGAQ</sequence>
<feature type="compositionally biased region" description="Low complexity" evidence="6">
    <location>
        <begin position="604"/>
        <end position="614"/>
    </location>
</feature>
<feature type="region of interest" description="Disordered" evidence="6">
    <location>
        <begin position="442"/>
        <end position="496"/>
    </location>
</feature>
<dbReference type="GeneID" id="98181140"/>
<keyword evidence="4" id="KW-0804">Transcription</keyword>
<comment type="subcellular location">
    <subcellularLocation>
        <location evidence="1">Nucleus</location>
    </subcellularLocation>
</comment>
<feature type="compositionally biased region" description="Low complexity" evidence="6">
    <location>
        <begin position="7"/>
        <end position="33"/>
    </location>
</feature>
<dbReference type="EMBL" id="BAAFSV010000006">
    <property type="protein sequence ID" value="GAB1320188.1"/>
    <property type="molecule type" value="Genomic_DNA"/>
</dbReference>
<evidence type="ECO:0000256" key="3">
    <source>
        <dbReference type="ARBA" id="ARBA00023015"/>
    </source>
</evidence>
<evidence type="ECO:0000256" key="4">
    <source>
        <dbReference type="ARBA" id="ARBA00023163"/>
    </source>
</evidence>
<evidence type="ECO:0000256" key="1">
    <source>
        <dbReference type="ARBA" id="ARBA00004123"/>
    </source>
</evidence>
<reference evidence="7 8" key="1">
    <citation type="submission" date="2024-09" db="EMBL/GenBank/DDBJ databases">
        <title>Itraconazole resistance in Madurella fahalii resulting from another homologue of gene encoding cytochrome P450 14-alpha sterol demethylase (CYP51).</title>
        <authorList>
            <person name="Yoshioka I."/>
            <person name="Fahal A.H."/>
            <person name="Kaneko S."/>
            <person name="Yaguchi T."/>
        </authorList>
    </citation>
    <scope>NUCLEOTIDE SEQUENCE [LARGE SCALE GENOMIC DNA]</scope>
    <source>
        <strain evidence="7 8">IFM 68171</strain>
    </source>
</reference>